<proteinExistence type="predicted"/>
<dbReference type="SUPFAM" id="SSF47336">
    <property type="entry name" value="ACP-like"/>
    <property type="match status" value="1"/>
</dbReference>
<dbReference type="GO" id="GO:0016874">
    <property type="term" value="F:ligase activity"/>
    <property type="evidence" value="ECO:0007669"/>
    <property type="project" value="UniProtKB-KW"/>
</dbReference>
<dbReference type="GO" id="GO:0005737">
    <property type="term" value="C:cytoplasm"/>
    <property type="evidence" value="ECO:0007669"/>
    <property type="project" value="TreeGrafter"/>
</dbReference>
<dbReference type="InterPro" id="IPR009081">
    <property type="entry name" value="PP-bd_ACP"/>
</dbReference>
<evidence type="ECO:0000313" key="6">
    <source>
        <dbReference type="Proteomes" id="UP001151582"/>
    </source>
</evidence>
<feature type="non-terminal residue" evidence="5">
    <location>
        <position position="109"/>
    </location>
</feature>
<dbReference type="OrthoDB" id="416786at2759"/>
<dbReference type="InterPro" id="IPR036736">
    <property type="entry name" value="ACP-like_sf"/>
</dbReference>
<evidence type="ECO:0000259" key="4">
    <source>
        <dbReference type="PROSITE" id="PS50075"/>
    </source>
</evidence>
<evidence type="ECO:0000256" key="2">
    <source>
        <dbReference type="ARBA" id="ARBA00022553"/>
    </source>
</evidence>
<keyword evidence="1" id="KW-0596">Phosphopantetheine</keyword>
<gene>
    <name evidence="5" type="ORF">H4R34_006391</name>
</gene>
<comment type="caution">
    <text evidence="5">The sequence shown here is derived from an EMBL/GenBank/DDBJ whole genome shotgun (WGS) entry which is preliminary data.</text>
</comment>
<accession>A0A9W8ARF2</accession>
<evidence type="ECO:0000256" key="1">
    <source>
        <dbReference type="ARBA" id="ARBA00022450"/>
    </source>
</evidence>
<organism evidence="5 6">
    <name type="scientific">Dimargaris verticillata</name>
    <dbReference type="NCBI Taxonomy" id="2761393"/>
    <lineage>
        <taxon>Eukaryota</taxon>
        <taxon>Fungi</taxon>
        <taxon>Fungi incertae sedis</taxon>
        <taxon>Zoopagomycota</taxon>
        <taxon>Kickxellomycotina</taxon>
        <taxon>Dimargaritomycetes</taxon>
        <taxon>Dimargaritales</taxon>
        <taxon>Dimargaritaceae</taxon>
        <taxon>Dimargaris</taxon>
    </lineage>
</organism>
<protein>
    <recommendedName>
        <fullName evidence="4">Carrier domain-containing protein</fullName>
    </recommendedName>
</protein>
<dbReference type="GO" id="GO:0044550">
    <property type="term" value="P:secondary metabolite biosynthetic process"/>
    <property type="evidence" value="ECO:0007669"/>
    <property type="project" value="TreeGrafter"/>
</dbReference>
<feature type="domain" description="Carrier" evidence="4">
    <location>
        <begin position="40"/>
        <end position="109"/>
    </location>
</feature>
<dbReference type="FunFam" id="1.10.1200.10:FF:000005">
    <property type="entry name" value="Nonribosomal peptide synthetase 1"/>
    <property type="match status" value="1"/>
</dbReference>
<dbReference type="AlphaFoldDB" id="A0A9W8ARF2"/>
<dbReference type="SUPFAM" id="SSF56801">
    <property type="entry name" value="Acetyl-CoA synthetase-like"/>
    <property type="match status" value="1"/>
</dbReference>
<dbReference type="PANTHER" id="PTHR45527">
    <property type="entry name" value="NONRIBOSOMAL PEPTIDE SYNTHETASE"/>
    <property type="match status" value="1"/>
</dbReference>
<dbReference type="EMBL" id="JANBQB010002361">
    <property type="protein sequence ID" value="KAJ1967386.1"/>
    <property type="molecule type" value="Genomic_DNA"/>
</dbReference>
<keyword evidence="2" id="KW-0597">Phosphoprotein</keyword>
<dbReference type="PANTHER" id="PTHR45527:SF1">
    <property type="entry name" value="FATTY ACID SYNTHASE"/>
    <property type="match status" value="1"/>
</dbReference>
<keyword evidence="6" id="KW-1185">Reference proteome</keyword>
<dbReference type="Proteomes" id="UP001151582">
    <property type="component" value="Unassembled WGS sequence"/>
</dbReference>
<reference evidence="5" key="1">
    <citation type="submission" date="2022-07" db="EMBL/GenBank/DDBJ databases">
        <title>Phylogenomic reconstructions and comparative analyses of Kickxellomycotina fungi.</title>
        <authorList>
            <person name="Reynolds N.K."/>
            <person name="Stajich J.E."/>
            <person name="Barry K."/>
            <person name="Grigoriev I.V."/>
            <person name="Crous P."/>
            <person name="Smith M.E."/>
        </authorList>
    </citation>
    <scope>NUCLEOTIDE SEQUENCE</scope>
    <source>
        <strain evidence="5">RSA 567</strain>
    </source>
</reference>
<dbReference type="GO" id="GO:0043041">
    <property type="term" value="P:amino acid activation for nonribosomal peptide biosynthetic process"/>
    <property type="evidence" value="ECO:0007669"/>
    <property type="project" value="TreeGrafter"/>
</dbReference>
<evidence type="ECO:0000313" key="5">
    <source>
        <dbReference type="EMBL" id="KAJ1967386.1"/>
    </source>
</evidence>
<dbReference type="InterPro" id="IPR045851">
    <property type="entry name" value="AMP-bd_C_sf"/>
</dbReference>
<dbReference type="Gene3D" id="3.30.300.30">
    <property type="match status" value="1"/>
</dbReference>
<sequence length="109" mass="11874">MVPAAIVPLDALPLTPVGKIDRKALPKHMFAPQSTDASSVPRTPIEDQLIHIVAQVLNIPQETISPLDTFFQLGGDSLSAIRLSAHCRDQGLKLTIPRLFERPMLSDIA</sequence>
<dbReference type="GO" id="GO:0031177">
    <property type="term" value="F:phosphopantetheine binding"/>
    <property type="evidence" value="ECO:0007669"/>
    <property type="project" value="TreeGrafter"/>
</dbReference>
<evidence type="ECO:0000256" key="3">
    <source>
        <dbReference type="ARBA" id="ARBA00022598"/>
    </source>
</evidence>
<dbReference type="Gene3D" id="1.10.1200.10">
    <property type="entry name" value="ACP-like"/>
    <property type="match status" value="1"/>
</dbReference>
<dbReference type="PROSITE" id="PS50075">
    <property type="entry name" value="CARRIER"/>
    <property type="match status" value="1"/>
</dbReference>
<dbReference type="Pfam" id="PF00550">
    <property type="entry name" value="PP-binding"/>
    <property type="match status" value="1"/>
</dbReference>
<keyword evidence="3" id="KW-0436">Ligase</keyword>
<name>A0A9W8ARF2_9FUNG</name>